<name>A0ABW0EMM3_9PSEU</name>
<dbReference type="Gene3D" id="1.10.357.10">
    <property type="entry name" value="Tetracycline Repressor, domain 2"/>
    <property type="match status" value="1"/>
</dbReference>
<keyword evidence="3" id="KW-0804">Transcription</keyword>
<accession>A0ABW0EMM3</accession>
<dbReference type="Proteomes" id="UP001596157">
    <property type="component" value="Unassembled WGS sequence"/>
</dbReference>
<protein>
    <submittedName>
        <fullName evidence="6">TetR/AcrR family transcriptional regulator</fullName>
    </submittedName>
</protein>
<evidence type="ECO:0000256" key="3">
    <source>
        <dbReference type="ARBA" id="ARBA00023163"/>
    </source>
</evidence>
<dbReference type="PROSITE" id="PS50977">
    <property type="entry name" value="HTH_TETR_2"/>
    <property type="match status" value="1"/>
</dbReference>
<dbReference type="PANTHER" id="PTHR30055:SF234">
    <property type="entry name" value="HTH-TYPE TRANSCRIPTIONAL REGULATOR BETI"/>
    <property type="match status" value="1"/>
</dbReference>
<evidence type="ECO:0000313" key="6">
    <source>
        <dbReference type="EMBL" id="MFC5288097.1"/>
    </source>
</evidence>
<sequence>MASAPTESGAKARTRRAILEAAVEVLTTDPAASLADIAGAAGVGRTTVHRYFPERADLVSALSCAAVEQIAEATERARIAEGTGIEAIERACQEYFDLGSMLTLVFNDPQQYVGAEWDTCTPADTAFLETVERGHEDGSIDSRLTPLWVQNLLWSLLYSAWQYVQEAQVSRHHALDMCLYSVRKALRP</sequence>
<dbReference type="EMBL" id="JBHSKF010000005">
    <property type="protein sequence ID" value="MFC5288097.1"/>
    <property type="molecule type" value="Genomic_DNA"/>
</dbReference>
<dbReference type="InterPro" id="IPR009057">
    <property type="entry name" value="Homeodomain-like_sf"/>
</dbReference>
<keyword evidence="1" id="KW-0805">Transcription regulation</keyword>
<organism evidence="6 7">
    <name type="scientific">Actinokineospora guangxiensis</name>
    <dbReference type="NCBI Taxonomy" id="1490288"/>
    <lineage>
        <taxon>Bacteria</taxon>
        <taxon>Bacillati</taxon>
        <taxon>Actinomycetota</taxon>
        <taxon>Actinomycetes</taxon>
        <taxon>Pseudonocardiales</taxon>
        <taxon>Pseudonocardiaceae</taxon>
        <taxon>Actinokineospora</taxon>
    </lineage>
</organism>
<evidence type="ECO:0000313" key="7">
    <source>
        <dbReference type="Proteomes" id="UP001596157"/>
    </source>
</evidence>
<proteinExistence type="predicted"/>
<comment type="caution">
    <text evidence="6">The sequence shown here is derived from an EMBL/GenBank/DDBJ whole genome shotgun (WGS) entry which is preliminary data.</text>
</comment>
<evidence type="ECO:0000256" key="2">
    <source>
        <dbReference type="ARBA" id="ARBA00023125"/>
    </source>
</evidence>
<dbReference type="RefSeq" id="WP_378247703.1">
    <property type="nucleotide sequence ID" value="NZ_JBHSKF010000005.1"/>
</dbReference>
<dbReference type="PANTHER" id="PTHR30055">
    <property type="entry name" value="HTH-TYPE TRANSCRIPTIONAL REGULATOR RUTR"/>
    <property type="match status" value="1"/>
</dbReference>
<keyword evidence="7" id="KW-1185">Reference proteome</keyword>
<dbReference type="SUPFAM" id="SSF46689">
    <property type="entry name" value="Homeodomain-like"/>
    <property type="match status" value="1"/>
</dbReference>
<evidence type="ECO:0000256" key="1">
    <source>
        <dbReference type="ARBA" id="ARBA00023015"/>
    </source>
</evidence>
<feature type="DNA-binding region" description="H-T-H motif" evidence="4">
    <location>
        <begin position="33"/>
        <end position="52"/>
    </location>
</feature>
<feature type="domain" description="HTH tetR-type" evidence="5">
    <location>
        <begin position="12"/>
        <end position="70"/>
    </location>
</feature>
<keyword evidence="2 4" id="KW-0238">DNA-binding</keyword>
<reference evidence="7" key="1">
    <citation type="journal article" date="2019" name="Int. J. Syst. Evol. Microbiol.">
        <title>The Global Catalogue of Microorganisms (GCM) 10K type strain sequencing project: providing services to taxonomists for standard genome sequencing and annotation.</title>
        <authorList>
            <consortium name="The Broad Institute Genomics Platform"/>
            <consortium name="The Broad Institute Genome Sequencing Center for Infectious Disease"/>
            <person name="Wu L."/>
            <person name="Ma J."/>
        </authorList>
    </citation>
    <scope>NUCLEOTIDE SEQUENCE [LARGE SCALE GENOMIC DNA]</scope>
    <source>
        <strain evidence="7">CCUG 59778</strain>
    </source>
</reference>
<dbReference type="Pfam" id="PF00440">
    <property type="entry name" value="TetR_N"/>
    <property type="match status" value="1"/>
</dbReference>
<dbReference type="InterPro" id="IPR050109">
    <property type="entry name" value="HTH-type_TetR-like_transc_reg"/>
</dbReference>
<gene>
    <name evidence="6" type="ORF">ACFPM7_13640</name>
</gene>
<dbReference type="InterPro" id="IPR001647">
    <property type="entry name" value="HTH_TetR"/>
</dbReference>
<evidence type="ECO:0000256" key="4">
    <source>
        <dbReference type="PROSITE-ProRule" id="PRU00335"/>
    </source>
</evidence>
<evidence type="ECO:0000259" key="5">
    <source>
        <dbReference type="PROSITE" id="PS50977"/>
    </source>
</evidence>